<evidence type="ECO:0000313" key="10">
    <source>
        <dbReference type="EMBL" id="MCM2437557.1"/>
    </source>
</evidence>
<evidence type="ECO:0000256" key="5">
    <source>
        <dbReference type="ARBA" id="ARBA00022917"/>
    </source>
</evidence>
<keyword evidence="3 8" id="KW-0378">Hydrolase</keyword>
<dbReference type="InterPro" id="IPR009000">
    <property type="entry name" value="Transl_B-barrel_sf"/>
</dbReference>
<dbReference type="PANTHER" id="PTHR43721">
    <property type="entry name" value="ELONGATION FACTOR TU-RELATED"/>
    <property type="match status" value="1"/>
</dbReference>
<dbReference type="HAMAP" id="MF_00118_B">
    <property type="entry name" value="EF_Tu_B"/>
    <property type="match status" value="1"/>
</dbReference>
<dbReference type="InterPro" id="IPR041709">
    <property type="entry name" value="EF-Tu_GTP-bd"/>
</dbReference>
<dbReference type="NCBIfam" id="TIGR00485">
    <property type="entry name" value="EF-Tu"/>
    <property type="match status" value="1"/>
</dbReference>
<evidence type="ECO:0000256" key="7">
    <source>
        <dbReference type="ARBA" id="ARBA00029554"/>
    </source>
</evidence>
<protein>
    <recommendedName>
        <fullName evidence="7 8">Elongation factor Tu</fullName>
        <shortName evidence="8">EF-Tu</shortName>
        <ecNumber evidence="8">3.6.5.3</ecNumber>
    </recommendedName>
</protein>
<evidence type="ECO:0000256" key="2">
    <source>
        <dbReference type="ARBA" id="ARBA00022768"/>
    </source>
</evidence>
<comment type="caution">
    <text evidence="10">The sequence shown here is derived from an EMBL/GenBank/DDBJ whole genome shotgun (WGS) entry which is preliminary data.</text>
</comment>
<evidence type="ECO:0000256" key="8">
    <source>
        <dbReference type="HAMAP-Rule" id="MF_00118"/>
    </source>
</evidence>
<dbReference type="Gene3D" id="3.40.50.300">
    <property type="entry name" value="P-loop containing nucleotide triphosphate hydrolases"/>
    <property type="match status" value="1"/>
</dbReference>
<dbReference type="NCBIfam" id="NF000766">
    <property type="entry name" value="PRK00049.1"/>
    <property type="match status" value="1"/>
</dbReference>
<proteinExistence type="inferred from homology"/>
<evidence type="ECO:0000259" key="9">
    <source>
        <dbReference type="PROSITE" id="PS51722"/>
    </source>
</evidence>
<dbReference type="NCBIfam" id="NF009373">
    <property type="entry name" value="PRK12736.1"/>
    <property type="match status" value="1"/>
</dbReference>
<evidence type="ECO:0000256" key="3">
    <source>
        <dbReference type="ARBA" id="ARBA00022801"/>
    </source>
</evidence>
<comment type="similarity">
    <text evidence="8">Belongs to the TRAFAC class translation factor GTPase superfamily. Classic translation factor GTPase family. EF-Tu/EF-1A subfamily.</text>
</comment>
<dbReference type="Proteomes" id="UP001057481">
    <property type="component" value="Unassembled WGS sequence"/>
</dbReference>
<sequence>MAKEHYERTKPHVNIGTIGHVDHGKTTLTAAISKVLADKGLAEQQDFAAIDAAPEERERGITINTAHIEYETEKRHYAHIDAPGHADYVKNMITGAAQMDGAILVVAATDGPMPQTREHILLARQVGVDYIIVFLNKTDLVDDEELVDLVEMEVRELLSEYDFPGDDIPVLRGSALGALNGDAEQVKVIEELMDTVDEYIPTPERDTDKPFLMPVEDVFTITGRGTVASGRIDRGVVKVGDAVEIVGLKDEPLSTTVTGVEMFRKTMDAGEAGDNIGALLRGVSRDEIERGQVLAKPGSIQTHKKFKGEVYILSKEEGGRHTPFFSNYRPQFYFHTTDVTGVIELPEGVEMVMPGDNVTFTVELISPVALEKGLKFTVREGGRTVGAGVVSEIDD</sequence>
<comment type="catalytic activity">
    <reaction evidence="8">
        <text>GTP + H2O = GDP + phosphate + H(+)</text>
        <dbReference type="Rhea" id="RHEA:19669"/>
        <dbReference type="ChEBI" id="CHEBI:15377"/>
        <dbReference type="ChEBI" id="CHEBI:15378"/>
        <dbReference type="ChEBI" id="CHEBI:37565"/>
        <dbReference type="ChEBI" id="CHEBI:43474"/>
        <dbReference type="ChEBI" id="CHEBI:58189"/>
        <dbReference type="EC" id="3.6.5.3"/>
    </reaction>
</comment>
<feature type="binding site" evidence="8">
    <location>
        <position position="26"/>
    </location>
    <ligand>
        <name>Mg(2+)</name>
        <dbReference type="ChEBI" id="CHEBI:18420"/>
    </ligand>
</feature>
<dbReference type="RefSeq" id="WP_205143650.1">
    <property type="nucleotide sequence ID" value="NZ_JAFBDN010000008.1"/>
</dbReference>
<accession>A0ABT0VMA5</accession>
<dbReference type="InterPro" id="IPR004541">
    <property type="entry name" value="Transl_elong_EFTu/EF1A_bac/org"/>
</dbReference>
<dbReference type="SUPFAM" id="SSF50465">
    <property type="entry name" value="EF-Tu/eEF-1alpha/eIF2-gamma C-terminal domain"/>
    <property type="match status" value="1"/>
</dbReference>
<dbReference type="InterPro" id="IPR004161">
    <property type="entry name" value="EFTu-like_2"/>
</dbReference>
<feature type="binding site" evidence="8">
    <location>
        <begin position="19"/>
        <end position="26"/>
    </location>
    <ligand>
        <name>GTP</name>
        <dbReference type="ChEBI" id="CHEBI:37565"/>
    </ligand>
</feature>
<dbReference type="CDD" id="cd03707">
    <property type="entry name" value="EFTU_III"/>
    <property type="match status" value="1"/>
</dbReference>
<reference evidence="10" key="1">
    <citation type="submission" date="2021-04" db="EMBL/GenBank/DDBJ databases">
        <title>Taxonomic assessment of Weissella genus.</title>
        <authorList>
            <person name="Fanelli F."/>
            <person name="Chieffi D."/>
            <person name="Dell'Aquila A."/>
            <person name="Gyu-Sung C."/>
            <person name="Franz C.M.A.P."/>
            <person name="Fusco V."/>
        </authorList>
    </citation>
    <scope>NUCLEOTIDE SEQUENCE</scope>
    <source>
        <strain evidence="10">LMG 25373</strain>
    </source>
</reference>
<evidence type="ECO:0000256" key="6">
    <source>
        <dbReference type="ARBA" id="ARBA00023134"/>
    </source>
</evidence>
<dbReference type="InterPro" id="IPR004160">
    <property type="entry name" value="Transl_elong_EFTu/EF1A_C"/>
</dbReference>
<dbReference type="NCBIfam" id="NF009372">
    <property type="entry name" value="PRK12735.1"/>
    <property type="match status" value="1"/>
</dbReference>
<dbReference type="InterPro" id="IPR009001">
    <property type="entry name" value="Transl_elong_EF1A/Init_IF2_C"/>
</dbReference>
<dbReference type="InterPro" id="IPR005225">
    <property type="entry name" value="Small_GTP-bd"/>
</dbReference>
<dbReference type="InterPro" id="IPR031157">
    <property type="entry name" value="G_TR_CS"/>
</dbReference>
<dbReference type="Pfam" id="PF03143">
    <property type="entry name" value="GTP_EFTU_D3"/>
    <property type="match status" value="1"/>
</dbReference>
<keyword evidence="1 8" id="KW-0547">Nucleotide-binding</keyword>
<keyword evidence="6 8" id="KW-0342">GTP-binding</keyword>
<dbReference type="NCBIfam" id="TIGR00231">
    <property type="entry name" value="small_GTP"/>
    <property type="match status" value="1"/>
</dbReference>
<keyword evidence="2 8" id="KW-0251">Elongation factor</keyword>
<keyword evidence="8" id="KW-0963">Cytoplasm</keyword>
<comment type="function">
    <text evidence="8">GTP hydrolase that promotes the GTP-dependent binding of aminoacyl-tRNA to the A-site of ribosomes during protein biosynthesis.</text>
</comment>
<evidence type="ECO:0000256" key="1">
    <source>
        <dbReference type="ARBA" id="ARBA00022741"/>
    </source>
</evidence>
<feature type="binding site" evidence="8">
    <location>
        <begin position="81"/>
        <end position="85"/>
    </location>
    <ligand>
        <name>GTP</name>
        <dbReference type="ChEBI" id="CHEBI:37565"/>
    </ligand>
</feature>
<keyword evidence="5 8" id="KW-0648">Protein biosynthesis</keyword>
<dbReference type="EMBL" id="JAGMVS010000065">
    <property type="protein sequence ID" value="MCM2437557.1"/>
    <property type="molecule type" value="Genomic_DNA"/>
</dbReference>
<dbReference type="PROSITE" id="PS51722">
    <property type="entry name" value="G_TR_2"/>
    <property type="match status" value="1"/>
</dbReference>
<dbReference type="InterPro" id="IPR027417">
    <property type="entry name" value="P-loop_NTPase"/>
</dbReference>
<feature type="binding site" evidence="8">
    <location>
        <begin position="136"/>
        <end position="139"/>
    </location>
    <ligand>
        <name>GTP</name>
        <dbReference type="ChEBI" id="CHEBI:37565"/>
    </ligand>
</feature>
<dbReference type="EC" id="3.6.5.3" evidence="8"/>
<evidence type="ECO:0000256" key="4">
    <source>
        <dbReference type="ARBA" id="ARBA00022842"/>
    </source>
</evidence>
<feature type="domain" description="Tr-type G" evidence="9">
    <location>
        <begin position="10"/>
        <end position="204"/>
    </location>
</feature>
<dbReference type="CDD" id="cd03697">
    <property type="entry name" value="EFTU_II"/>
    <property type="match status" value="1"/>
</dbReference>
<gene>
    <name evidence="8 10" type="primary">tuf</name>
    <name evidence="10" type="ORF">KAK10_06505</name>
</gene>
<dbReference type="GO" id="GO:0003746">
    <property type="term" value="F:translation elongation factor activity"/>
    <property type="evidence" value="ECO:0007669"/>
    <property type="project" value="UniProtKB-KW"/>
</dbReference>
<dbReference type="Gene3D" id="2.40.30.10">
    <property type="entry name" value="Translation factors"/>
    <property type="match status" value="2"/>
</dbReference>
<evidence type="ECO:0000313" key="11">
    <source>
        <dbReference type="Proteomes" id="UP001057481"/>
    </source>
</evidence>
<dbReference type="InterPro" id="IPR033720">
    <property type="entry name" value="EFTU_2"/>
</dbReference>
<dbReference type="SUPFAM" id="SSF50447">
    <property type="entry name" value="Translation proteins"/>
    <property type="match status" value="1"/>
</dbReference>
<name>A0ABT0VMA5_9LACO</name>
<comment type="subcellular location">
    <subcellularLocation>
        <location evidence="8">Cytoplasm</location>
    </subcellularLocation>
</comment>
<comment type="subunit">
    <text evidence="8">Monomer.</text>
</comment>
<dbReference type="Pfam" id="PF03144">
    <property type="entry name" value="GTP_EFTU_D2"/>
    <property type="match status" value="1"/>
</dbReference>
<keyword evidence="8" id="KW-0479">Metal-binding</keyword>
<dbReference type="CDD" id="cd01884">
    <property type="entry name" value="EF_Tu"/>
    <property type="match status" value="1"/>
</dbReference>
<keyword evidence="11" id="KW-1185">Reference proteome</keyword>
<organism evidence="10 11">
    <name type="scientific">Periweissella beninensis</name>
    <dbReference type="NCBI Taxonomy" id="504936"/>
    <lineage>
        <taxon>Bacteria</taxon>
        <taxon>Bacillati</taxon>
        <taxon>Bacillota</taxon>
        <taxon>Bacilli</taxon>
        <taxon>Lactobacillales</taxon>
        <taxon>Lactobacillaceae</taxon>
        <taxon>Periweissella</taxon>
    </lineage>
</organism>
<dbReference type="InterPro" id="IPR000795">
    <property type="entry name" value="T_Tr_GTP-bd_dom"/>
</dbReference>
<dbReference type="SUPFAM" id="SSF52540">
    <property type="entry name" value="P-loop containing nucleoside triphosphate hydrolases"/>
    <property type="match status" value="1"/>
</dbReference>
<dbReference type="Pfam" id="PF00009">
    <property type="entry name" value="GTP_EFTU"/>
    <property type="match status" value="1"/>
</dbReference>
<dbReference type="InterPro" id="IPR050055">
    <property type="entry name" value="EF-Tu_GTPase"/>
</dbReference>
<dbReference type="PRINTS" id="PR00315">
    <property type="entry name" value="ELONGATNFCT"/>
</dbReference>
<dbReference type="PROSITE" id="PS00301">
    <property type="entry name" value="G_TR_1"/>
    <property type="match status" value="1"/>
</dbReference>
<keyword evidence="4 8" id="KW-0460">Magnesium</keyword>
<dbReference type="PANTHER" id="PTHR43721:SF22">
    <property type="entry name" value="ELONGATION FACTOR TU, MITOCHONDRIAL"/>
    <property type="match status" value="1"/>
</dbReference>